<gene>
    <name evidence="1" type="ORF">Cflav_PD0097</name>
</gene>
<evidence type="ECO:0000313" key="2">
    <source>
        <dbReference type="Proteomes" id="UP000003688"/>
    </source>
</evidence>
<sequence length="51" mass="5651">MVLGIIALMLVFVGVNLVTVNTLSRELKLIEKKQIKHLSGAQSKDRDSTKN</sequence>
<organism evidence="1 2">
    <name type="scientific">Pedosphaera parvula (strain Ellin514)</name>
    <dbReference type="NCBI Taxonomy" id="320771"/>
    <lineage>
        <taxon>Bacteria</taxon>
        <taxon>Pseudomonadati</taxon>
        <taxon>Verrucomicrobiota</taxon>
        <taxon>Pedosphaerae</taxon>
        <taxon>Pedosphaerales</taxon>
        <taxon>Pedosphaeraceae</taxon>
        <taxon>Pedosphaera</taxon>
    </lineage>
</organism>
<dbReference type="Proteomes" id="UP000003688">
    <property type="component" value="Unassembled WGS sequence"/>
</dbReference>
<dbReference type="STRING" id="320771.Cflav_PD0097"/>
<dbReference type="AlphaFoldDB" id="B9XSX8"/>
<name>B9XSX8_PEDPL</name>
<reference evidence="1 2" key="1">
    <citation type="journal article" date="2011" name="J. Bacteriol.">
        <title>Genome sequence of 'Pedosphaera parvula' Ellin514, an aerobic Verrucomicrobial isolate from pasture soil.</title>
        <authorList>
            <person name="Kant R."/>
            <person name="van Passel M.W."/>
            <person name="Sangwan P."/>
            <person name="Palva A."/>
            <person name="Lucas S."/>
            <person name="Copeland A."/>
            <person name="Lapidus A."/>
            <person name="Glavina Del Rio T."/>
            <person name="Dalin E."/>
            <person name="Tice H."/>
            <person name="Bruce D."/>
            <person name="Goodwin L."/>
            <person name="Pitluck S."/>
            <person name="Chertkov O."/>
            <person name="Larimer F.W."/>
            <person name="Land M.L."/>
            <person name="Hauser L."/>
            <person name="Brettin T.S."/>
            <person name="Detter J.C."/>
            <person name="Han S."/>
            <person name="de Vos W.M."/>
            <person name="Janssen P.H."/>
            <person name="Smidt H."/>
        </authorList>
    </citation>
    <scope>NUCLEOTIDE SEQUENCE [LARGE SCALE GENOMIC DNA]</scope>
    <source>
        <strain evidence="1 2">Ellin514</strain>
    </source>
</reference>
<evidence type="ECO:0000313" key="1">
    <source>
        <dbReference type="EMBL" id="EEF57062.1"/>
    </source>
</evidence>
<proteinExistence type="predicted"/>
<dbReference type="EMBL" id="ABOX02000089">
    <property type="protein sequence ID" value="EEF57062.1"/>
    <property type="molecule type" value="Genomic_DNA"/>
</dbReference>
<comment type="caution">
    <text evidence="1">The sequence shown here is derived from an EMBL/GenBank/DDBJ whole genome shotgun (WGS) entry which is preliminary data.</text>
</comment>
<keyword evidence="2" id="KW-1185">Reference proteome</keyword>
<accession>B9XSX8</accession>
<protein>
    <submittedName>
        <fullName evidence="1">Uncharacterized protein</fullName>
    </submittedName>
</protein>